<evidence type="ECO:0000313" key="3">
    <source>
        <dbReference type="EMBL" id="CCX07973.1"/>
    </source>
</evidence>
<proteinExistence type="predicted"/>
<evidence type="ECO:0000313" key="4">
    <source>
        <dbReference type="Proteomes" id="UP000018144"/>
    </source>
</evidence>
<dbReference type="eggNOG" id="ENOG502SXEA">
    <property type="taxonomic scope" value="Eukaryota"/>
</dbReference>
<organism evidence="3 4">
    <name type="scientific">Pyronema omphalodes (strain CBS 100304)</name>
    <name type="common">Pyronema confluens</name>
    <dbReference type="NCBI Taxonomy" id="1076935"/>
    <lineage>
        <taxon>Eukaryota</taxon>
        <taxon>Fungi</taxon>
        <taxon>Dikarya</taxon>
        <taxon>Ascomycota</taxon>
        <taxon>Pezizomycotina</taxon>
        <taxon>Pezizomycetes</taxon>
        <taxon>Pezizales</taxon>
        <taxon>Pyronemataceae</taxon>
        <taxon>Pyronema</taxon>
    </lineage>
</organism>
<feature type="domain" description="Nephrocystin 3-like N-terminal" evidence="2">
    <location>
        <begin position="125"/>
        <end position="186"/>
    </location>
</feature>
<dbReference type="Pfam" id="PF24883">
    <property type="entry name" value="NPHP3_N"/>
    <property type="match status" value="2"/>
</dbReference>
<dbReference type="AlphaFoldDB" id="U4L131"/>
<dbReference type="OrthoDB" id="4772757at2759"/>
<dbReference type="STRING" id="1076935.U4L131"/>
<dbReference type="Proteomes" id="UP000018144">
    <property type="component" value="Unassembled WGS sequence"/>
</dbReference>
<feature type="domain" description="Nephrocystin 3-like N-terminal" evidence="2">
    <location>
        <begin position="78"/>
        <end position="121"/>
    </location>
</feature>
<keyword evidence="1" id="KW-0677">Repeat</keyword>
<evidence type="ECO:0000259" key="2">
    <source>
        <dbReference type="Pfam" id="PF24883"/>
    </source>
</evidence>
<dbReference type="PANTHER" id="PTHR10039:SF15">
    <property type="entry name" value="NACHT DOMAIN-CONTAINING PROTEIN"/>
    <property type="match status" value="1"/>
</dbReference>
<sequence>MSTLYGMSSDISSCLAIQVHFKTGIEKDQWKDFKNTLRWARFESPRNAHDVLPRIKQWISPLEPHKRRYDILAKRLKGTGAWFLKSREFQSWYNTNNDSDNEIISQDFTCYGMAGAGKSVMRGQPNLEEVCNLLRKALHGFDKAFICIDALDECVDEYRQSFLTTLEDILGDSTLKQSARLFLTGRLHVEDSVRINMSKLGAPISVILGANSEEIRTYISRQLDLDEYKEDCINEDLRKEIVEKIVENSGGMFILPALQIQTVLEETTLSRRRKALNTMPENLTTHLKLRLPASRNS</sequence>
<name>U4L131_PYROM</name>
<dbReference type="PANTHER" id="PTHR10039">
    <property type="entry name" value="AMELOGENIN"/>
    <property type="match status" value="1"/>
</dbReference>
<protein>
    <recommendedName>
        <fullName evidence="2">Nephrocystin 3-like N-terminal domain-containing protein</fullName>
    </recommendedName>
</protein>
<keyword evidence="4" id="KW-1185">Reference proteome</keyword>
<dbReference type="InterPro" id="IPR056884">
    <property type="entry name" value="NPHP3-like_N"/>
</dbReference>
<dbReference type="EMBL" id="HF935384">
    <property type="protein sequence ID" value="CCX07973.1"/>
    <property type="molecule type" value="Genomic_DNA"/>
</dbReference>
<gene>
    <name evidence="3" type="ORF">PCON_07562</name>
</gene>
<evidence type="ECO:0000256" key="1">
    <source>
        <dbReference type="ARBA" id="ARBA00022737"/>
    </source>
</evidence>
<accession>U4L131</accession>
<reference evidence="3 4" key="1">
    <citation type="journal article" date="2013" name="PLoS Genet.">
        <title>The genome and development-dependent transcriptomes of Pyronema confluens: a window into fungal evolution.</title>
        <authorList>
            <person name="Traeger S."/>
            <person name="Altegoer F."/>
            <person name="Freitag M."/>
            <person name="Gabaldon T."/>
            <person name="Kempken F."/>
            <person name="Kumar A."/>
            <person name="Marcet-Houben M."/>
            <person name="Poggeler S."/>
            <person name="Stajich J.E."/>
            <person name="Nowrousian M."/>
        </authorList>
    </citation>
    <scope>NUCLEOTIDE SEQUENCE [LARGE SCALE GENOMIC DNA]</scope>
    <source>
        <strain evidence="4">CBS 100304</strain>
        <tissue evidence="3">Vegetative mycelium</tissue>
    </source>
</reference>